<evidence type="ECO:0000256" key="3">
    <source>
        <dbReference type="ARBA" id="ARBA00023015"/>
    </source>
</evidence>
<dbReference type="Proteomes" id="UP000224080">
    <property type="component" value="Unassembled WGS sequence"/>
</dbReference>
<dbReference type="GO" id="GO:0006351">
    <property type="term" value="P:DNA-templated transcription"/>
    <property type="evidence" value="ECO:0007669"/>
    <property type="project" value="InterPro"/>
</dbReference>
<dbReference type="PANTHER" id="PTHR31944">
    <property type="entry name" value="HEME-RESPONSIVE ZINC FINGER TRANSCRIPTION FACTOR HAP1"/>
    <property type="match status" value="1"/>
</dbReference>
<feature type="domain" description="Zn(2)-C6 fungal-type" evidence="8">
    <location>
        <begin position="17"/>
        <end position="47"/>
    </location>
</feature>
<protein>
    <recommendedName>
        <fullName evidence="8">Zn(2)-C6 fungal-type domain-containing protein</fullName>
    </recommendedName>
</protein>
<comment type="caution">
    <text evidence="9">The sequence shown here is derived from an EMBL/GenBank/DDBJ whole genome shotgun (WGS) entry which is preliminary data.</text>
</comment>
<dbReference type="CDD" id="cd00067">
    <property type="entry name" value="GAL4"/>
    <property type="match status" value="1"/>
</dbReference>
<dbReference type="GO" id="GO:0000978">
    <property type="term" value="F:RNA polymerase II cis-regulatory region sequence-specific DNA binding"/>
    <property type="evidence" value="ECO:0007669"/>
    <property type="project" value="TreeGrafter"/>
</dbReference>
<keyword evidence="2" id="KW-0862">Zinc</keyword>
<organism evidence="9 10">
    <name type="scientific">Blastomyces parvus</name>
    <dbReference type="NCBI Taxonomy" id="2060905"/>
    <lineage>
        <taxon>Eukaryota</taxon>
        <taxon>Fungi</taxon>
        <taxon>Dikarya</taxon>
        <taxon>Ascomycota</taxon>
        <taxon>Pezizomycotina</taxon>
        <taxon>Eurotiomycetes</taxon>
        <taxon>Eurotiomycetidae</taxon>
        <taxon>Onygenales</taxon>
        <taxon>Ajellomycetaceae</taxon>
        <taxon>Blastomyces</taxon>
    </lineage>
</organism>
<keyword evidence="6" id="KW-0539">Nucleus</keyword>
<accession>A0A2B7X7L5</accession>
<dbReference type="Gene3D" id="4.10.240.10">
    <property type="entry name" value="Zn(2)-C6 fungal-type DNA-binding domain"/>
    <property type="match status" value="1"/>
</dbReference>
<dbReference type="InterPro" id="IPR007219">
    <property type="entry name" value="XnlR_reg_dom"/>
</dbReference>
<feature type="compositionally biased region" description="Polar residues" evidence="7">
    <location>
        <begin position="60"/>
        <end position="70"/>
    </location>
</feature>
<keyword evidence="3" id="KW-0805">Transcription regulation</keyword>
<proteinExistence type="predicted"/>
<name>A0A2B7X7L5_9EURO</name>
<dbReference type="OrthoDB" id="4337792at2759"/>
<keyword evidence="1" id="KW-0479">Metal-binding</keyword>
<dbReference type="SMART" id="SM00066">
    <property type="entry name" value="GAL4"/>
    <property type="match status" value="1"/>
</dbReference>
<evidence type="ECO:0000256" key="1">
    <source>
        <dbReference type="ARBA" id="ARBA00022723"/>
    </source>
</evidence>
<dbReference type="InterPro" id="IPR051430">
    <property type="entry name" value="Fungal_TF_Env_Response"/>
</dbReference>
<evidence type="ECO:0000256" key="7">
    <source>
        <dbReference type="SAM" id="MobiDB-lite"/>
    </source>
</evidence>
<dbReference type="AlphaFoldDB" id="A0A2B7X7L5"/>
<dbReference type="EMBL" id="PDNC01000013">
    <property type="protein sequence ID" value="PGH07654.1"/>
    <property type="molecule type" value="Genomic_DNA"/>
</dbReference>
<evidence type="ECO:0000256" key="5">
    <source>
        <dbReference type="ARBA" id="ARBA00023163"/>
    </source>
</evidence>
<dbReference type="Pfam" id="PF00172">
    <property type="entry name" value="Zn_clus"/>
    <property type="match status" value="1"/>
</dbReference>
<dbReference type="PROSITE" id="PS50048">
    <property type="entry name" value="ZN2_CY6_FUNGAL_2"/>
    <property type="match status" value="1"/>
</dbReference>
<evidence type="ECO:0000256" key="2">
    <source>
        <dbReference type="ARBA" id="ARBA00022833"/>
    </source>
</evidence>
<dbReference type="PROSITE" id="PS00463">
    <property type="entry name" value="ZN2_CY6_FUNGAL_1"/>
    <property type="match status" value="1"/>
</dbReference>
<keyword evidence="4" id="KW-0238">DNA-binding</keyword>
<keyword evidence="10" id="KW-1185">Reference proteome</keyword>
<feature type="region of interest" description="Disordered" evidence="7">
    <location>
        <begin position="56"/>
        <end position="75"/>
    </location>
</feature>
<evidence type="ECO:0000313" key="9">
    <source>
        <dbReference type="EMBL" id="PGH07654.1"/>
    </source>
</evidence>
<reference evidence="9 10" key="1">
    <citation type="submission" date="2017-10" db="EMBL/GenBank/DDBJ databases">
        <title>Comparative genomics in systemic dimorphic fungi from Ajellomycetaceae.</title>
        <authorList>
            <person name="Munoz J.F."/>
            <person name="Mcewen J.G."/>
            <person name="Clay O.K."/>
            <person name="Cuomo C.A."/>
        </authorList>
    </citation>
    <scope>NUCLEOTIDE SEQUENCE [LARGE SCALE GENOMIC DNA]</scope>
    <source>
        <strain evidence="9 10">UAMH130</strain>
    </source>
</reference>
<evidence type="ECO:0000256" key="6">
    <source>
        <dbReference type="ARBA" id="ARBA00023242"/>
    </source>
</evidence>
<evidence type="ECO:0000259" key="8">
    <source>
        <dbReference type="PROSITE" id="PS50048"/>
    </source>
</evidence>
<dbReference type="GO" id="GO:0005634">
    <property type="term" value="C:nucleus"/>
    <property type="evidence" value="ECO:0007669"/>
    <property type="project" value="TreeGrafter"/>
</dbReference>
<feature type="compositionally biased region" description="Low complexity" evidence="7">
    <location>
        <begin position="91"/>
        <end position="100"/>
    </location>
</feature>
<dbReference type="InterPro" id="IPR001138">
    <property type="entry name" value="Zn2Cys6_DnaBD"/>
</dbReference>
<dbReference type="CDD" id="cd12148">
    <property type="entry name" value="fungal_TF_MHR"/>
    <property type="match status" value="1"/>
</dbReference>
<dbReference type="GO" id="GO:0001228">
    <property type="term" value="F:DNA-binding transcription activator activity, RNA polymerase II-specific"/>
    <property type="evidence" value="ECO:0007669"/>
    <property type="project" value="TreeGrafter"/>
</dbReference>
<dbReference type="Pfam" id="PF04082">
    <property type="entry name" value="Fungal_trans"/>
    <property type="match status" value="1"/>
</dbReference>
<dbReference type="InterPro" id="IPR036864">
    <property type="entry name" value="Zn2-C6_fun-type_DNA-bd_sf"/>
</dbReference>
<dbReference type="PANTHER" id="PTHR31944:SF131">
    <property type="entry name" value="HEME-RESPONSIVE ZINC FINGER TRANSCRIPTION FACTOR HAP1"/>
    <property type="match status" value="1"/>
</dbReference>
<feature type="region of interest" description="Disordered" evidence="7">
    <location>
        <begin position="80"/>
        <end position="100"/>
    </location>
</feature>
<sequence>MTVMGDTERKRRRPAVSCVLCRRRKIRCNRQTPCSNCVRSKNSSCIYENDLAPTPRRNLAPSQKSQQPNHSAPVAESSVFVNGSMSPDRPVSPIVSSSTTPFTTPSQLSYEVGYLKNRVKQLEERLSQVNPKATASPGSTATSTLNIETTSSSLVGTFSVHHESCPSGETPAINRGLLHKTRLFGQSHWGNTTVQILRELFEIIEPHIQNGSKLTSGMQRCKLLARVIKSHWTPPWPTPLKFDLPQKEIADKLVDCYLRTTETVYRILHIPTFKRDYEEVWLNVAPDTTFLVQLKLVLAIGASTYDEKFSMRASAVRWVYEAQVWLAEPEFKARLNTQVLQANILLLIARQTASIGASLVWISAGSLIRSAMLLGLHRDPTFLPESTVFAIEMRRRLWNTILEIALDSSIDSGAPPLISLGSFDAEAPRNLDDDQLMFEAPAPASDDTFTQMSVAIALRKTFPIRLAVTEFLNNLQPPSTYEETLQLDAKLRISHKELCRALHGFQSATGSSPSRFQVQVVDFIMHRHFLALHTPFFAPALRETTYAFSRKVAVDASLKIWHLVRLDASYGDEASPIREDDLMRLAICGSQFFRGRALQASLTAAAELLFQLHEETSLSPAPLRPDLLAIVNDAITWSFRCIEAGETNIKGYLFTCLVAARVDGLLKGTEKDEFPKALIRAAEAAQEKCLQILEEKAAESLTGTIADVSLDIPEGTEDWDIIIPNGQFNLEDPMNWLLGDETTQCMPIY</sequence>
<dbReference type="GO" id="GO:0008270">
    <property type="term" value="F:zinc ion binding"/>
    <property type="evidence" value="ECO:0007669"/>
    <property type="project" value="InterPro"/>
</dbReference>
<evidence type="ECO:0000256" key="4">
    <source>
        <dbReference type="ARBA" id="ARBA00023125"/>
    </source>
</evidence>
<evidence type="ECO:0000313" key="10">
    <source>
        <dbReference type="Proteomes" id="UP000224080"/>
    </source>
</evidence>
<dbReference type="STRING" id="2060905.A0A2B7X7L5"/>
<dbReference type="SMART" id="SM00906">
    <property type="entry name" value="Fungal_trans"/>
    <property type="match status" value="1"/>
</dbReference>
<keyword evidence="5" id="KW-0804">Transcription</keyword>
<gene>
    <name evidence="9" type="ORF">GX51_01663</name>
</gene>
<dbReference type="SUPFAM" id="SSF57701">
    <property type="entry name" value="Zn2/Cys6 DNA-binding domain"/>
    <property type="match status" value="1"/>
</dbReference>